<dbReference type="InterPro" id="IPR033985">
    <property type="entry name" value="SusD-like_N"/>
</dbReference>
<evidence type="ECO:0000256" key="4">
    <source>
        <dbReference type="ARBA" id="ARBA00023136"/>
    </source>
</evidence>
<dbReference type="Pfam" id="PF14322">
    <property type="entry name" value="SusD-like_3"/>
    <property type="match status" value="1"/>
</dbReference>
<keyword evidence="4" id="KW-0472">Membrane</keyword>
<feature type="compositionally biased region" description="Polar residues" evidence="6">
    <location>
        <begin position="452"/>
        <end position="461"/>
    </location>
</feature>
<accession>A0ABV8HFT8</accession>
<comment type="subcellular location">
    <subcellularLocation>
        <location evidence="1">Cell outer membrane</location>
    </subcellularLocation>
</comment>
<keyword evidence="3 7" id="KW-0732">Signal</keyword>
<name>A0ABV8HFT8_9FLAO</name>
<feature type="signal peptide" evidence="7">
    <location>
        <begin position="1"/>
        <end position="21"/>
    </location>
</feature>
<evidence type="ECO:0000256" key="2">
    <source>
        <dbReference type="ARBA" id="ARBA00006275"/>
    </source>
</evidence>
<evidence type="ECO:0000256" key="7">
    <source>
        <dbReference type="SAM" id="SignalP"/>
    </source>
</evidence>
<comment type="similarity">
    <text evidence="2">Belongs to the SusD family.</text>
</comment>
<keyword evidence="11" id="KW-1185">Reference proteome</keyword>
<feature type="domain" description="SusD-like N-terminal" evidence="9">
    <location>
        <begin position="88"/>
        <end position="227"/>
    </location>
</feature>
<evidence type="ECO:0000313" key="11">
    <source>
        <dbReference type="Proteomes" id="UP001595793"/>
    </source>
</evidence>
<comment type="caution">
    <text evidence="10">The sequence shown here is derived from an EMBL/GenBank/DDBJ whole genome shotgun (WGS) entry which is preliminary data.</text>
</comment>
<evidence type="ECO:0000256" key="1">
    <source>
        <dbReference type="ARBA" id="ARBA00004442"/>
    </source>
</evidence>
<evidence type="ECO:0000313" key="10">
    <source>
        <dbReference type="EMBL" id="MFC4029236.1"/>
    </source>
</evidence>
<sequence length="461" mass="52626">MKRIFYIKIIILAILSTFLHACESFVEIDVPDDKMVTTTVFSSTKTAQSAMQGIYYQLFNADFSGGTINSISVLSGLSADVLEPINRNNTTLDQFTENELFNDNAGILGIWSSSYNTIYLANNLLEGLQNSDAIPENVSLRLEGQALFIRAFCHFYLVNLFGDIPLVLTTDYQENALIPRGTSEDIYRQIVLDLERSNEILEEDYFDNEKYTINKFAATSLLARVQLYLENWNEAERLSAEVINSSHYELTKLNETFLANSDEAIWQISPAGRGNILTSTSEGYTFIGTSTTRIKLNENFVSDFKDHDLRLLNWIAEFSNSSNKYSYVYKYKDRSSINNITEYAMVLRLAEQFLIRAEARAQMGNISGALEDLNTIRQRAGLTNIEESDINASHTLVDFILEERKKELFAEWGHRWLDLNRLNKTNEVLNEKEHWDPTDGLYPIPSVERSKNPNLTQNPGY</sequence>
<feature type="domain" description="RagB/SusD" evidence="8">
    <location>
        <begin position="320"/>
        <end position="461"/>
    </location>
</feature>
<evidence type="ECO:0000256" key="5">
    <source>
        <dbReference type="ARBA" id="ARBA00023237"/>
    </source>
</evidence>
<dbReference type="SUPFAM" id="SSF48452">
    <property type="entry name" value="TPR-like"/>
    <property type="match status" value="1"/>
</dbReference>
<protein>
    <submittedName>
        <fullName evidence="10">RagB/SusD family nutrient uptake outer membrane protein</fullName>
    </submittedName>
</protein>
<organism evidence="10 11">
    <name type="scientific">Zunongwangia endophytica</name>
    <dbReference type="NCBI Taxonomy" id="1808945"/>
    <lineage>
        <taxon>Bacteria</taxon>
        <taxon>Pseudomonadati</taxon>
        <taxon>Bacteroidota</taxon>
        <taxon>Flavobacteriia</taxon>
        <taxon>Flavobacteriales</taxon>
        <taxon>Flavobacteriaceae</taxon>
        <taxon>Zunongwangia</taxon>
    </lineage>
</organism>
<evidence type="ECO:0000259" key="8">
    <source>
        <dbReference type="Pfam" id="PF07980"/>
    </source>
</evidence>
<dbReference type="InterPro" id="IPR012944">
    <property type="entry name" value="SusD_RagB_dom"/>
</dbReference>
<dbReference type="Gene3D" id="1.25.40.390">
    <property type="match status" value="1"/>
</dbReference>
<reference evidence="11" key="1">
    <citation type="journal article" date="2019" name="Int. J. Syst. Evol. Microbiol.">
        <title>The Global Catalogue of Microorganisms (GCM) 10K type strain sequencing project: providing services to taxonomists for standard genome sequencing and annotation.</title>
        <authorList>
            <consortium name="The Broad Institute Genomics Platform"/>
            <consortium name="The Broad Institute Genome Sequencing Center for Infectious Disease"/>
            <person name="Wu L."/>
            <person name="Ma J."/>
        </authorList>
    </citation>
    <scope>NUCLEOTIDE SEQUENCE [LARGE SCALE GENOMIC DNA]</scope>
    <source>
        <strain evidence="11">CECT 9128</strain>
    </source>
</reference>
<feature type="chain" id="PRO_5045691674" evidence="7">
    <location>
        <begin position="22"/>
        <end position="461"/>
    </location>
</feature>
<evidence type="ECO:0000256" key="6">
    <source>
        <dbReference type="SAM" id="MobiDB-lite"/>
    </source>
</evidence>
<dbReference type="InterPro" id="IPR011990">
    <property type="entry name" value="TPR-like_helical_dom_sf"/>
</dbReference>
<dbReference type="Proteomes" id="UP001595793">
    <property type="component" value="Unassembled WGS sequence"/>
</dbReference>
<keyword evidence="5" id="KW-0998">Cell outer membrane</keyword>
<dbReference type="Pfam" id="PF07980">
    <property type="entry name" value="SusD_RagB"/>
    <property type="match status" value="1"/>
</dbReference>
<dbReference type="EMBL" id="JBHSAS010000012">
    <property type="protein sequence ID" value="MFC4029236.1"/>
    <property type="molecule type" value="Genomic_DNA"/>
</dbReference>
<evidence type="ECO:0000256" key="3">
    <source>
        <dbReference type="ARBA" id="ARBA00022729"/>
    </source>
</evidence>
<dbReference type="CDD" id="cd08977">
    <property type="entry name" value="SusD"/>
    <property type="match status" value="1"/>
</dbReference>
<evidence type="ECO:0000259" key="9">
    <source>
        <dbReference type="Pfam" id="PF14322"/>
    </source>
</evidence>
<proteinExistence type="inferred from homology"/>
<dbReference type="RefSeq" id="WP_290236947.1">
    <property type="nucleotide sequence ID" value="NZ_JAUFPZ010000002.1"/>
</dbReference>
<gene>
    <name evidence="10" type="ORF">ACFOS1_17585</name>
</gene>
<feature type="region of interest" description="Disordered" evidence="6">
    <location>
        <begin position="440"/>
        <end position="461"/>
    </location>
</feature>